<keyword evidence="2" id="KW-0812">Transmembrane</keyword>
<dbReference type="OrthoDB" id="10630158at2759"/>
<name>A0A2G5SSC9_9PELO</name>
<organism evidence="4 5">
    <name type="scientific">Caenorhabditis nigoni</name>
    <dbReference type="NCBI Taxonomy" id="1611254"/>
    <lineage>
        <taxon>Eukaryota</taxon>
        <taxon>Metazoa</taxon>
        <taxon>Ecdysozoa</taxon>
        <taxon>Nematoda</taxon>
        <taxon>Chromadorea</taxon>
        <taxon>Rhabditida</taxon>
        <taxon>Rhabditina</taxon>
        <taxon>Rhabditomorpha</taxon>
        <taxon>Rhabditoidea</taxon>
        <taxon>Rhabditidae</taxon>
        <taxon>Peloderinae</taxon>
        <taxon>Caenorhabditis</taxon>
    </lineage>
</organism>
<dbReference type="Proteomes" id="UP000230233">
    <property type="component" value="Chromosome X"/>
</dbReference>
<evidence type="ECO:0000256" key="3">
    <source>
        <dbReference type="SAM" id="SignalP"/>
    </source>
</evidence>
<evidence type="ECO:0000313" key="5">
    <source>
        <dbReference type="Proteomes" id="UP000230233"/>
    </source>
</evidence>
<keyword evidence="2" id="KW-1133">Transmembrane helix</keyword>
<keyword evidence="2" id="KW-0472">Membrane</keyword>
<feature type="signal peptide" evidence="3">
    <location>
        <begin position="1"/>
        <end position="19"/>
    </location>
</feature>
<feature type="compositionally biased region" description="Basic and acidic residues" evidence="1">
    <location>
        <begin position="44"/>
        <end position="57"/>
    </location>
</feature>
<sequence length="155" mass="17589">MKGFLGLIILFVAASSSPANNSGDIQDRPKKRWFHPLPHIVNIEQEREMTPTDRSNEEQVPFVNRSSTSFFPPQLSTSESEKSESTIPQRVGRKLFILFGIPITIVLLIIGIMELLGLYGRHNDMHNLFAPRIQFQRNGDADEVDENIPLIDFEA</sequence>
<feature type="compositionally biased region" description="Polar residues" evidence="1">
    <location>
        <begin position="64"/>
        <end position="75"/>
    </location>
</feature>
<feature type="chain" id="PRO_5013808144" evidence="3">
    <location>
        <begin position="20"/>
        <end position="155"/>
    </location>
</feature>
<comment type="caution">
    <text evidence="4">The sequence shown here is derived from an EMBL/GenBank/DDBJ whole genome shotgun (WGS) entry which is preliminary data.</text>
</comment>
<reference evidence="5" key="1">
    <citation type="submission" date="2017-10" db="EMBL/GenBank/DDBJ databases">
        <title>Rapid genome shrinkage in a self-fertile nematode reveals novel sperm competition proteins.</title>
        <authorList>
            <person name="Yin D."/>
            <person name="Schwarz E.M."/>
            <person name="Thomas C.G."/>
            <person name="Felde R.L."/>
            <person name="Korf I.F."/>
            <person name="Cutter A.D."/>
            <person name="Schartner C.M."/>
            <person name="Ralston E.J."/>
            <person name="Meyer B.J."/>
            <person name="Haag E.S."/>
        </authorList>
    </citation>
    <scope>NUCLEOTIDE SEQUENCE [LARGE SCALE GENOMIC DNA]</scope>
    <source>
        <strain evidence="5">JU1422</strain>
    </source>
</reference>
<keyword evidence="3" id="KW-0732">Signal</keyword>
<evidence type="ECO:0000313" key="4">
    <source>
        <dbReference type="EMBL" id="PIC18045.1"/>
    </source>
</evidence>
<evidence type="ECO:0000256" key="1">
    <source>
        <dbReference type="SAM" id="MobiDB-lite"/>
    </source>
</evidence>
<proteinExistence type="predicted"/>
<accession>A0A2G5SSC9</accession>
<dbReference type="AlphaFoldDB" id="A0A2G5SSC9"/>
<feature type="region of interest" description="Disordered" evidence="1">
    <location>
        <begin position="44"/>
        <end position="84"/>
    </location>
</feature>
<keyword evidence="5" id="KW-1185">Reference proteome</keyword>
<feature type="transmembrane region" description="Helical" evidence="2">
    <location>
        <begin position="95"/>
        <end position="119"/>
    </location>
</feature>
<protein>
    <submittedName>
        <fullName evidence="4">Uncharacterized protein</fullName>
    </submittedName>
</protein>
<dbReference type="EMBL" id="PDUG01000006">
    <property type="protein sequence ID" value="PIC18045.1"/>
    <property type="molecule type" value="Genomic_DNA"/>
</dbReference>
<evidence type="ECO:0000256" key="2">
    <source>
        <dbReference type="SAM" id="Phobius"/>
    </source>
</evidence>
<gene>
    <name evidence="4" type="primary">Cnig_chr_X.g24078</name>
    <name evidence="4" type="ORF">B9Z55_024078</name>
</gene>